<organism evidence="5 6">
    <name type="scientific">Jaapia argillacea MUCL 33604</name>
    <dbReference type="NCBI Taxonomy" id="933084"/>
    <lineage>
        <taxon>Eukaryota</taxon>
        <taxon>Fungi</taxon>
        <taxon>Dikarya</taxon>
        <taxon>Basidiomycota</taxon>
        <taxon>Agaricomycotina</taxon>
        <taxon>Agaricomycetes</taxon>
        <taxon>Agaricomycetidae</taxon>
        <taxon>Jaapiales</taxon>
        <taxon>Jaapiaceae</taxon>
        <taxon>Jaapia</taxon>
    </lineage>
</organism>
<feature type="binding site" evidence="4">
    <location>
        <position position="189"/>
    </location>
    <ligand>
        <name>substrate</name>
    </ligand>
</feature>
<dbReference type="HOGENOM" id="CLU_030506_1_0_1"/>
<dbReference type="PANTHER" id="PTHR12935">
    <property type="entry name" value="GAMMA-GLUTAMYLCYCLOTRANSFERASE"/>
    <property type="match status" value="1"/>
</dbReference>
<proteinExistence type="predicted"/>
<name>A0A067Q8A7_9AGAM</name>
<reference evidence="6" key="1">
    <citation type="journal article" date="2014" name="Proc. Natl. Acad. Sci. U.S.A.">
        <title>Extensive sampling of basidiomycete genomes demonstrates inadequacy of the white-rot/brown-rot paradigm for wood decay fungi.</title>
        <authorList>
            <person name="Riley R."/>
            <person name="Salamov A.A."/>
            <person name="Brown D.W."/>
            <person name="Nagy L.G."/>
            <person name="Floudas D."/>
            <person name="Held B.W."/>
            <person name="Levasseur A."/>
            <person name="Lombard V."/>
            <person name="Morin E."/>
            <person name="Otillar R."/>
            <person name="Lindquist E.A."/>
            <person name="Sun H."/>
            <person name="LaButti K.M."/>
            <person name="Schmutz J."/>
            <person name="Jabbour D."/>
            <person name="Luo H."/>
            <person name="Baker S.E."/>
            <person name="Pisabarro A.G."/>
            <person name="Walton J.D."/>
            <person name="Blanchette R.A."/>
            <person name="Henrissat B."/>
            <person name="Martin F."/>
            <person name="Cullen D."/>
            <person name="Hibbett D.S."/>
            <person name="Grigoriev I.V."/>
        </authorList>
    </citation>
    <scope>NUCLEOTIDE SEQUENCE [LARGE SCALE GENOMIC DNA]</scope>
    <source>
        <strain evidence="6">MUCL 33604</strain>
    </source>
</reference>
<dbReference type="PANTHER" id="PTHR12935:SF0">
    <property type="entry name" value="GAMMA-GLUTAMYLCYCLOTRANSFERASE"/>
    <property type="match status" value="1"/>
</dbReference>
<dbReference type="Gene3D" id="3.10.490.10">
    <property type="entry name" value="Gamma-glutamyl cyclotransferase-like"/>
    <property type="match status" value="1"/>
</dbReference>
<dbReference type="STRING" id="933084.A0A067Q8A7"/>
<dbReference type="EC" id="4.3.2.9" evidence="1"/>
<dbReference type="OrthoDB" id="2017317at2759"/>
<evidence type="ECO:0000313" key="5">
    <source>
        <dbReference type="EMBL" id="KDQ59737.1"/>
    </source>
</evidence>
<dbReference type="GO" id="GO:0003839">
    <property type="term" value="F:gamma-glutamylcyclotransferase activity"/>
    <property type="evidence" value="ECO:0007669"/>
    <property type="project" value="UniProtKB-EC"/>
</dbReference>
<dbReference type="Proteomes" id="UP000027265">
    <property type="component" value="Unassembled WGS sequence"/>
</dbReference>
<accession>A0A067Q8A7</accession>
<dbReference type="InParanoid" id="A0A067Q8A7"/>
<sequence length="299" mass="32841">MNSDSVSPTATLQSTGSNILDELAAPSSPVVIESLVDGIQEGETVLYLAYGSNMEYSTFSGRRKVKPLSKQNVWVPSLDLTFDLKGVPYFEPRFANVRKRISDIECDRETSPLPGLIGVVYEVTLTDWHRILATEGGGTSYLTIHIPCYPIDPPTNIPSKSPITATTLCAPSTNGRVDRQDKGQPSLRYLNLLRTGAHEHDLPAFYQSYLTALKPYKITSIRQQIGKWVYFACWAGPLFCVIGMSTLLSNNEKRGGRPPGWLAALSKGVGELMWTTYDIIFKPLFGDGEGDSTKGAKSL</sequence>
<keyword evidence="6" id="KW-1185">Reference proteome</keyword>
<evidence type="ECO:0000256" key="4">
    <source>
        <dbReference type="PIRSR" id="PIRSR617939-2"/>
    </source>
</evidence>
<feature type="active site" description="Proton acceptor" evidence="3">
    <location>
        <position position="135"/>
    </location>
</feature>
<dbReference type="EMBL" id="KL197715">
    <property type="protein sequence ID" value="KDQ59737.1"/>
    <property type="molecule type" value="Genomic_DNA"/>
</dbReference>
<keyword evidence="2" id="KW-0456">Lyase</keyword>
<evidence type="ECO:0000256" key="1">
    <source>
        <dbReference type="ARBA" id="ARBA00012346"/>
    </source>
</evidence>
<gene>
    <name evidence="5" type="ORF">JAAARDRAFT_56705</name>
</gene>
<evidence type="ECO:0000256" key="2">
    <source>
        <dbReference type="ARBA" id="ARBA00023239"/>
    </source>
</evidence>
<dbReference type="AlphaFoldDB" id="A0A067Q8A7"/>
<dbReference type="InterPro" id="IPR017939">
    <property type="entry name" value="G-Glutamylcylcotransferase"/>
</dbReference>
<protein>
    <recommendedName>
        <fullName evidence="1">gamma-glutamylcyclotransferase</fullName>
        <ecNumber evidence="1">4.3.2.9</ecNumber>
    </recommendedName>
</protein>
<evidence type="ECO:0000256" key="3">
    <source>
        <dbReference type="PIRSR" id="PIRSR617939-1"/>
    </source>
</evidence>
<evidence type="ECO:0000313" key="6">
    <source>
        <dbReference type="Proteomes" id="UP000027265"/>
    </source>
</evidence>
<feature type="binding site" evidence="4">
    <location>
        <begin position="47"/>
        <end position="52"/>
    </location>
    <ligand>
        <name>substrate</name>
    </ligand>
</feature>